<dbReference type="InterPro" id="IPR041496">
    <property type="entry name" value="YitH/HolE_GNAT"/>
</dbReference>
<dbReference type="InterPro" id="IPR000182">
    <property type="entry name" value="GNAT_dom"/>
</dbReference>
<dbReference type="Pfam" id="PF00583">
    <property type="entry name" value="Acetyltransf_1"/>
    <property type="match status" value="1"/>
</dbReference>
<dbReference type="EC" id="2.3.1.-" evidence="2"/>
<evidence type="ECO:0000313" key="3">
    <source>
        <dbReference type="Proteomes" id="UP001597327"/>
    </source>
</evidence>
<dbReference type="Proteomes" id="UP001597327">
    <property type="component" value="Unassembled WGS sequence"/>
</dbReference>
<protein>
    <submittedName>
        <fullName evidence="2">GNAT family N-acetyltransferase</fullName>
        <ecNumber evidence="2">2.3.1.-</ecNumber>
    </submittedName>
</protein>
<sequence>MKIRTATPEDVDLLVSWAAREGWNPGSDDGAAFLAADPEGFLVGCLEAEPVTGISAVRYGDDFGFIGFYICAPDHRGQGHGRALWTAAMDRLGNRTVGLDGVVDQQDNYRKSGFTLTHRNIRQSGLSTVDAPADPRLTLAGKGMLPALRAMDRQFFGFDRTAFLEAWLDPMADTRKSFAVVEDGTLQGFGTIRQCEDGYKIGPLFAQTPEVADLLFRALAGQVKGQTVILDTPEPNAAALALAERHDLSPVFETARMYRGQAPDLPLARIFGITTFELG</sequence>
<dbReference type="Gene3D" id="3.40.630.30">
    <property type="match status" value="1"/>
</dbReference>
<dbReference type="SUPFAM" id="SSF55729">
    <property type="entry name" value="Acyl-CoA N-acyltransferases (Nat)"/>
    <property type="match status" value="1"/>
</dbReference>
<comment type="caution">
    <text evidence="2">The sequence shown here is derived from an EMBL/GenBank/DDBJ whole genome shotgun (WGS) entry which is preliminary data.</text>
</comment>
<gene>
    <name evidence="2" type="ORF">ACFSC7_00840</name>
</gene>
<organism evidence="2 3">
    <name type="scientific">Roseibium aestuarii</name>
    <dbReference type="NCBI Taxonomy" id="2600299"/>
    <lineage>
        <taxon>Bacteria</taxon>
        <taxon>Pseudomonadati</taxon>
        <taxon>Pseudomonadota</taxon>
        <taxon>Alphaproteobacteria</taxon>
        <taxon>Hyphomicrobiales</taxon>
        <taxon>Stappiaceae</taxon>
        <taxon>Roseibium</taxon>
    </lineage>
</organism>
<name>A0ABW4JS52_9HYPH</name>
<accession>A0ABW4JS52</accession>
<dbReference type="Pfam" id="PF18014">
    <property type="entry name" value="Acetyltransf_18"/>
    <property type="match status" value="1"/>
</dbReference>
<reference evidence="3" key="1">
    <citation type="journal article" date="2019" name="Int. J. Syst. Evol. Microbiol.">
        <title>The Global Catalogue of Microorganisms (GCM) 10K type strain sequencing project: providing services to taxonomists for standard genome sequencing and annotation.</title>
        <authorList>
            <consortium name="The Broad Institute Genomics Platform"/>
            <consortium name="The Broad Institute Genome Sequencing Center for Infectious Disease"/>
            <person name="Wu L."/>
            <person name="Ma J."/>
        </authorList>
    </citation>
    <scope>NUCLEOTIDE SEQUENCE [LARGE SCALE GENOMIC DNA]</scope>
    <source>
        <strain evidence="3">JCM 3369</strain>
    </source>
</reference>
<dbReference type="GO" id="GO:0016746">
    <property type="term" value="F:acyltransferase activity"/>
    <property type="evidence" value="ECO:0007669"/>
    <property type="project" value="UniProtKB-KW"/>
</dbReference>
<dbReference type="RefSeq" id="WP_149892050.1">
    <property type="nucleotide sequence ID" value="NZ_JBHUFA010000001.1"/>
</dbReference>
<evidence type="ECO:0000313" key="2">
    <source>
        <dbReference type="EMBL" id="MFD1694051.1"/>
    </source>
</evidence>
<keyword evidence="2" id="KW-0808">Transferase</keyword>
<keyword evidence="2" id="KW-0012">Acyltransferase</keyword>
<dbReference type="PANTHER" id="PTHR47237">
    <property type="entry name" value="SLL0310 PROTEIN"/>
    <property type="match status" value="1"/>
</dbReference>
<dbReference type="Gene3D" id="3.40.630.90">
    <property type="match status" value="1"/>
</dbReference>
<dbReference type="InterPro" id="IPR016181">
    <property type="entry name" value="Acyl_CoA_acyltransferase"/>
</dbReference>
<evidence type="ECO:0000259" key="1">
    <source>
        <dbReference type="PROSITE" id="PS51186"/>
    </source>
</evidence>
<proteinExistence type="predicted"/>
<feature type="domain" description="N-acetyltransferase" evidence="1">
    <location>
        <begin position="1"/>
        <end position="176"/>
    </location>
</feature>
<dbReference type="InterPro" id="IPR052729">
    <property type="entry name" value="Acyl/Acetyltrans_Enzymes"/>
</dbReference>
<dbReference type="CDD" id="cd04301">
    <property type="entry name" value="NAT_SF"/>
    <property type="match status" value="1"/>
</dbReference>
<dbReference type="PROSITE" id="PS51186">
    <property type="entry name" value="GNAT"/>
    <property type="match status" value="1"/>
</dbReference>
<keyword evidence="3" id="KW-1185">Reference proteome</keyword>
<dbReference type="EMBL" id="JBHUFA010000001">
    <property type="protein sequence ID" value="MFD1694051.1"/>
    <property type="molecule type" value="Genomic_DNA"/>
</dbReference>
<dbReference type="PANTHER" id="PTHR47237:SF1">
    <property type="entry name" value="SLL0310 PROTEIN"/>
    <property type="match status" value="1"/>
</dbReference>